<evidence type="ECO:0000313" key="2">
    <source>
        <dbReference type="EMBL" id="KKN31818.1"/>
    </source>
</evidence>
<dbReference type="AlphaFoldDB" id="A0A0F9SRP6"/>
<sequence length="200" mass="22384">MRCNAVAARTNTQCTNHAVSPGTFCQAHKDMPNTPQRVAQAAYRGTVPKSASRKGNIIRANTSHRALITKARKRYQELPAAGPNDLAMKYGGNPTWWSRILIHETDLPKYLQHQCVAQLIRYLDKTEEQVVEQEETVQAADSLPTLSGNPSLDELHEAWRNQVTAPATEHSADVILALPARMDRLELIVTEVLQHMTREI</sequence>
<name>A0A0F9SRP6_9ZZZZ</name>
<dbReference type="EMBL" id="LAZR01002300">
    <property type="protein sequence ID" value="KKN31818.1"/>
    <property type="molecule type" value="Genomic_DNA"/>
</dbReference>
<evidence type="ECO:0000256" key="1">
    <source>
        <dbReference type="SAM" id="Coils"/>
    </source>
</evidence>
<accession>A0A0F9SRP6</accession>
<reference evidence="2" key="1">
    <citation type="journal article" date="2015" name="Nature">
        <title>Complex archaea that bridge the gap between prokaryotes and eukaryotes.</title>
        <authorList>
            <person name="Spang A."/>
            <person name="Saw J.H."/>
            <person name="Jorgensen S.L."/>
            <person name="Zaremba-Niedzwiedzka K."/>
            <person name="Martijn J."/>
            <person name="Lind A.E."/>
            <person name="van Eijk R."/>
            <person name="Schleper C."/>
            <person name="Guy L."/>
            <person name="Ettema T.J."/>
        </authorList>
    </citation>
    <scope>NUCLEOTIDE SEQUENCE</scope>
</reference>
<keyword evidence="1" id="KW-0175">Coiled coil</keyword>
<organism evidence="2">
    <name type="scientific">marine sediment metagenome</name>
    <dbReference type="NCBI Taxonomy" id="412755"/>
    <lineage>
        <taxon>unclassified sequences</taxon>
        <taxon>metagenomes</taxon>
        <taxon>ecological metagenomes</taxon>
    </lineage>
</organism>
<proteinExistence type="predicted"/>
<gene>
    <name evidence="2" type="ORF">LCGC14_0820080</name>
</gene>
<feature type="coiled-coil region" evidence="1">
    <location>
        <begin position="116"/>
        <end position="143"/>
    </location>
</feature>
<protein>
    <submittedName>
        <fullName evidence="2">Uncharacterized protein</fullName>
    </submittedName>
</protein>
<comment type="caution">
    <text evidence="2">The sequence shown here is derived from an EMBL/GenBank/DDBJ whole genome shotgun (WGS) entry which is preliminary data.</text>
</comment>